<sequence length="115" mass="13195">MVVGCNPVVVNDSGDTKRMMKRQSQWNRELDWKRNLIFFSSCEKLKTVLDNKCPPATQVEARKHWEESDEIACCYMLASVTNTLYKQLESCKTAKAILDKLDNMFEGQATLDSLL</sequence>
<keyword evidence="2" id="KW-1185">Reference proteome</keyword>
<evidence type="ECO:0000313" key="1">
    <source>
        <dbReference type="EMBL" id="KAH1091622.1"/>
    </source>
</evidence>
<dbReference type="OrthoDB" id="1920930at2759"/>
<evidence type="ECO:0000313" key="2">
    <source>
        <dbReference type="Proteomes" id="UP000828251"/>
    </source>
</evidence>
<accession>A0A9D3VQW6</accession>
<organism evidence="1 2">
    <name type="scientific">Gossypium stocksii</name>
    <dbReference type="NCBI Taxonomy" id="47602"/>
    <lineage>
        <taxon>Eukaryota</taxon>
        <taxon>Viridiplantae</taxon>
        <taxon>Streptophyta</taxon>
        <taxon>Embryophyta</taxon>
        <taxon>Tracheophyta</taxon>
        <taxon>Spermatophyta</taxon>
        <taxon>Magnoliopsida</taxon>
        <taxon>eudicotyledons</taxon>
        <taxon>Gunneridae</taxon>
        <taxon>Pentapetalae</taxon>
        <taxon>rosids</taxon>
        <taxon>malvids</taxon>
        <taxon>Malvales</taxon>
        <taxon>Malvaceae</taxon>
        <taxon>Malvoideae</taxon>
        <taxon>Gossypium</taxon>
    </lineage>
</organism>
<protein>
    <submittedName>
        <fullName evidence="1">Uncharacterized protein</fullName>
    </submittedName>
</protein>
<dbReference type="EMBL" id="JAIQCV010000006">
    <property type="protein sequence ID" value="KAH1091622.1"/>
    <property type="molecule type" value="Genomic_DNA"/>
</dbReference>
<gene>
    <name evidence="1" type="ORF">J1N35_018879</name>
</gene>
<dbReference type="Pfam" id="PF14223">
    <property type="entry name" value="Retrotran_gag_2"/>
    <property type="match status" value="1"/>
</dbReference>
<dbReference type="Proteomes" id="UP000828251">
    <property type="component" value="Unassembled WGS sequence"/>
</dbReference>
<dbReference type="AlphaFoldDB" id="A0A9D3VQW6"/>
<proteinExistence type="predicted"/>
<comment type="caution">
    <text evidence="1">The sequence shown here is derived from an EMBL/GenBank/DDBJ whole genome shotgun (WGS) entry which is preliminary data.</text>
</comment>
<name>A0A9D3VQW6_9ROSI</name>
<reference evidence="1 2" key="1">
    <citation type="journal article" date="2021" name="Plant Biotechnol. J.">
        <title>Multi-omics assisted identification of the key and species-specific regulatory components of drought-tolerant mechanisms in Gossypium stocksii.</title>
        <authorList>
            <person name="Yu D."/>
            <person name="Ke L."/>
            <person name="Zhang D."/>
            <person name="Wu Y."/>
            <person name="Sun Y."/>
            <person name="Mei J."/>
            <person name="Sun J."/>
            <person name="Sun Y."/>
        </authorList>
    </citation>
    <scope>NUCLEOTIDE SEQUENCE [LARGE SCALE GENOMIC DNA]</scope>
    <source>
        <strain evidence="2">cv. E1</strain>
        <tissue evidence="1">Leaf</tissue>
    </source>
</reference>